<dbReference type="AlphaFoldDB" id="A0A4V0ZAX0"/>
<protein>
    <submittedName>
        <fullName evidence="1">Uncharacterized protein</fullName>
    </submittedName>
</protein>
<gene>
    <name evidence="1" type="ORF">EXU32_06715</name>
</gene>
<dbReference type="OrthoDB" id="2987435at2"/>
<dbReference type="RefSeq" id="WP_130629197.1">
    <property type="nucleotide sequence ID" value="NZ_CP036164.1"/>
</dbReference>
<organism evidence="1 2">
    <name type="scientific">Janibacter limosus</name>
    <dbReference type="NCBI Taxonomy" id="53458"/>
    <lineage>
        <taxon>Bacteria</taxon>
        <taxon>Bacillati</taxon>
        <taxon>Actinomycetota</taxon>
        <taxon>Actinomycetes</taxon>
        <taxon>Micrococcales</taxon>
        <taxon>Intrasporangiaceae</taxon>
        <taxon>Janibacter</taxon>
    </lineage>
</organism>
<accession>A0A4V0ZAX0</accession>
<evidence type="ECO:0000313" key="2">
    <source>
        <dbReference type="Proteomes" id="UP000290408"/>
    </source>
</evidence>
<proteinExistence type="predicted"/>
<dbReference type="Proteomes" id="UP000290408">
    <property type="component" value="Chromosome"/>
</dbReference>
<dbReference type="EMBL" id="CP036164">
    <property type="protein sequence ID" value="QBF45968.1"/>
    <property type="molecule type" value="Genomic_DNA"/>
</dbReference>
<name>A0A4V0ZAX0_9MICO</name>
<reference evidence="1 2" key="1">
    <citation type="submission" date="2019-02" db="EMBL/GenBank/DDBJ databases">
        <title>Genomic data mining of an Antarctic deep-sea actinobacterium, Janibacterlimosus P3-3-X1.</title>
        <authorList>
            <person name="Liao L."/>
            <person name="Chen B."/>
        </authorList>
    </citation>
    <scope>NUCLEOTIDE SEQUENCE [LARGE SCALE GENOMIC DNA]</scope>
    <source>
        <strain evidence="1 2">P3-3-X1</strain>
    </source>
</reference>
<evidence type="ECO:0000313" key="1">
    <source>
        <dbReference type="EMBL" id="QBF45968.1"/>
    </source>
</evidence>
<dbReference type="KEGG" id="jli:EXU32_06715"/>
<sequence>MTDEELSEQSDGPEDVAPTKRLTRQLLDALGITRVINVDDDHAQGQIQSKESVIGALRAGTLDTVLVARFILPDEKDGSADALDLDEAITLVEERWEELSDDNRVELSFAASRAVGEGPLERQPEAVVSNNAALLALPDLLGDDIELVRMGLVEWRATGQQLLVDVRPTLLLFDRSFENEGQSATAGDDLVRGVLGRDDRDHVYVGLLTHTASDEGREDEIAREISAGVTPPRPVIVVAKRRLQTDSFPEALRVLLFSRELEEFRAHAIRSLEIAGAQGINFMRDVTRYALLASFEAARSEGVFETDLAMRMPAAVSRKHLAKELRDGAFIEGALEQLRNAAGIELYFEAAEKPSEISKIEWDERFDDATTLSGLALPLEIGDIFRVHDLLANGKSRGADRYYILLAQACDLSVRADGKRGNELNSLVLTEIRRAVKVPDTDTYRDLKDNQADVGILIPSEKELWRIQFARQIHVPTLALDACITSGSGKSIIKTDASASKSLPSSWLRRFERMKAECADLLKEYKTLEQGTSVVEGKEAEGRAVTRHLVAALLSTKPKHKLGLTAKIDPAKETIEFGLERYARIADNAARGLLALLANHHARPAFDAPLFVEAEEEV</sequence>
<keyword evidence="2" id="KW-1185">Reference proteome</keyword>